<reference evidence="1" key="2">
    <citation type="submission" date="2013-06" db="EMBL/GenBank/DDBJ databases">
        <authorList>
            <person name="Skurnik M."/>
        </authorList>
    </citation>
    <scope>NUCLEOTIDE SEQUENCE</scope>
    <source>
        <strain evidence="1">R708</strain>
    </source>
</reference>
<proteinExistence type="predicted"/>
<evidence type="ECO:0000313" key="1">
    <source>
        <dbReference type="EMBL" id="CDF66403.1"/>
    </source>
</evidence>
<sequence>MTISRRHAMKLLLPATFISLFFGSREYIENNKESRIISNGDLNDYIESGQWMVSGKVFNSPSESGYLNVISLGGNKKYILQQYFYFDNPSIVFTRKKTRIGLPGPLF</sequence>
<dbReference type="CDD" id="cd19958">
    <property type="entry name" value="pyocin_knob"/>
    <property type="match status" value="1"/>
</dbReference>
<protein>
    <submittedName>
        <fullName evidence="1">Uncharacterized protein</fullName>
    </submittedName>
</protein>
<reference evidence="1" key="1">
    <citation type="journal article" date="2003" name="J. Clin. Microbiol.">
        <title>Use of O-antigen gene cluster-specific PCRs for the identification and O-genotyping of Yersinia pseudotuberculosis and Yersinia pestis.</title>
        <authorList>
            <person name="Bogdanovich T."/>
            <person name="Carniel E."/>
            <person name="Fukushima H."/>
            <person name="Skurnik M."/>
        </authorList>
    </citation>
    <scope>NUCLEOTIDE SEQUENCE</scope>
    <source>
        <strain evidence="1">R708</strain>
    </source>
</reference>
<name>S0F2E0_9GAMM</name>
<gene>
    <name evidence="1" type="primary">orf16</name>
</gene>
<dbReference type="EMBL" id="AJ539157">
    <property type="protein sequence ID" value="CDF66403.1"/>
    <property type="molecule type" value="Genomic_DNA"/>
</dbReference>
<accession>S0F2E0</accession>
<organism evidence="1">
    <name type="scientific">Yersinia similis</name>
    <dbReference type="NCBI Taxonomy" id="367190"/>
    <lineage>
        <taxon>Bacteria</taxon>
        <taxon>Pseudomonadati</taxon>
        <taxon>Pseudomonadota</taxon>
        <taxon>Gammaproteobacteria</taxon>
        <taxon>Enterobacterales</taxon>
        <taxon>Yersiniaceae</taxon>
        <taxon>Yersinia</taxon>
    </lineage>
</organism>
<dbReference type="AlphaFoldDB" id="S0F2E0"/>